<dbReference type="InterPro" id="IPR001680">
    <property type="entry name" value="WD40_rpt"/>
</dbReference>
<feature type="compositionally biased region" description="Low complexity" evidence="4">
    <location>
        <begin position="35"/>
        <end position="48"/>
    </location>
</feature>
<evidence type="ECO:0000256" key="2">
    <source>
        <dbReference type="ARBA" id="ARBA00022737"/>
    </source>
</evidence>
<dbReference type="InterPro" id="IPR036322">
    <property type="entry name" value="WD40_repeat_dom_sf"/>
</dbReference>
<feature type="repeat" description="WD" evidence="3">
    <location>
        <begin position="809"/>
        <end position="825"/>
    </location>
</feature>
<feature type="compositionally biased region" description="Basic residues" evidence="4">
    <location>
        <begin position="146"/>
        <end position="159"/>
    </location>
</feature>
<proteinExistence type="predicted"/>
<feature type="compositionally biased region" description="Polar residues" evidence="4">
    <location>
        <begin position="19"/>
        <end position="34"/>
    </location>
</feature>
<dbReference type="EMBL" id="HBIN01020459">
    <property type="protein sequence ID" value="CAE0445621.1"/>
    <property type="molecule type" value="Transcribed_RNA"/>
</dbReference>
<reference evidence="5" key="1">
    <citation type="submission" date="2021-01" db="EMBL/GenBank/DDBJ databases">
        <authorList>
            <person name="Corre E."/>
            <person name="Pelletier E."/>
            <person name="Niang G."/>
            <person name="Scheremetjew M."/>
            <person name="Finn R."/>
            <person name="Kale V."/>
            <person name="Holt S."/>
            <person name="Cochrane G."/>
            <person name="Meng A."/>
            <person name="Brown T."/>
            <person name="Cohen L."/>
        </authorList>
    </citation>
    <scope>NUCLEOTIDE SEQUENCE</scope>
    <source>
        <strain evidence="5">GSBS06</strain>
    </source>
</reference>
<dbReference type="Gene3D" id="2.130.10.10">
    <property type="entry name" value="YVTN repeat-like/Quinoprotein amine dehydrogenase"/>
    <property type="match status" value="3"/>
</dbReference>
<name>A0A7S3V1D7_9STRA</name>
<feature type="repeat" description="WD" evidence="3">
    <location>
        <begin position="554"/>
        <end position="588"/>
    </location>
</feature>
<accession>A0A7S3V1D7</accession>
<feature type="region of interest" description="Disordered" evidence="4">
    <location>
        <begin position="947"/>
        <end position="999"/>
    </location>
</feature>
<dbReference type="PROSITE" id="PS50294">
    <property type="entry name" value="WD_REPEATS_REGION"/>
    <property type="match status" value="1"/>
</dbReference>
<protein>
    <submittedName>
        <fullName evidence="5">Uncharacterized protein</fullName>
    </submittedName>
</protein>
<dbReference type="InterPro" id="IPR015943">
    <property type="entry name" value="WD40/YVTN_repeat-like_dom_sf"/>
</dbReference>
<dbReference type="PANTHER" id="PTHR22838">
    <property type="entry name" value="WD REPEAT PROTEIN 26-RELATED"/>
    <property type="match status" value="1"/>
</dbReference>
<feature type="compositionally biased region" description="Polar residues" evidence="4">
    <location>
        <begin position="82"/>
        <end position="92"/>
    </location>
</feature>
<dbReference type="PROSITE" id="PS50896">
    <property type="entry name" value="LISH"/>
    <property type="match status" value="1"/>
</dbReference>
<feature type="compositionally biased region" description="Polar residues" evidence="4">
    <location>
        <begin position="132"/>
        <end position="141"/>
    </location>
</feature>
<feature type="repeat" description="WD" evidence="3">
    <location>
        <begin position="426"/>
        <end position="458"/>
    </location>
</feature>
<feature type="compositionally biased region" description="Acidic residues" evidence="4">
    <location>
        <begin position="964"/>
        <end position="993"/>
    </location>
</feature>
<dbReference type="Pfam" id="PF23627">
    <property type="entry name" value="LisH_WDR26"/>
    <property type="match status" value="1"/>
</dbReference>
<evidence type="ECO:0000256" key="3">
    <source>
        <dbReference type="PROSITE-ProRule" id="PRU00221"/>
    </source>
</evidence>
<feature type="compositionally biased region" description="Low complexity" evidence="4">
    <location>
        <begin position="67"/>
        <end position="81"/>
    </location>
</feature>
<keyword evidence="1 3" id="KW-0853">WD repeat</keyword>
<feature type="region of interest" description="Disordered" evidence="4">
    <location>
        <begin position="495"/>
        <end position="532"/>
    </location>
</feature>
<dbReference type="PANTHER" id="PTHR22838:SF0">
    <property type="entry name" value="WD REPEAT-CONTAINING PROTEIN 26"/>
    <property type="match status" value="1"/>
</dbReference>
<dbReference type="AlphaFoldDB" id="A0A7S3V1D7"/>
<dbReference type="PROSITE" id="PS50082">
    <property type="entry name" value="WD_REPEATS_2"/>
    <property type="match status" value="4"/>
</dbReference>
<feature type="region of interest" description="Disordered" evidence="4">
    <location>
        <begin position="19"/>
        <end position="159"/>
    </location>
</feature>
<sequence length="999" mass="110763">MLKQFRKNGSESGIVLATASASNNSDTNAKFNLNSSSSVSTSATPSMSGETATIGEEMSSNSNAEGSGSRSTQSSPYTSSSEDCTGANSGHGSSHDHEVDNGIVIKNGSAKISNGKNRKKKKTKPGYENGIVDSNNSSSAHETAKTRRHSHNTRKRKTSSFHTNIVGADELVSAHDSVYAYSKLEIVRLIGQSLRSLGLDHSALSLEEESGVIVDGLISQQLEGHILEGDWDNAVKDVEELIQSHNHDTKQLIYARYLISREKFVNLLLDCSEAQRSQALFGAATICLREQVEPFGRAYFDKDSFSNEINSLCTLFLSKSKEDIMEKVSTWRQNDNSRDDLLKKVISCLPVSQRMPDDRLLSLFDQVSQLKANTTVLTSENKVRIPLLELGLSDSSGSKHAGLSWRITAEEDLGSESLPTTNVQVLHHHKDEVWLVEFSHSGDWLISGSRDGKICLYSCTGLKSNKLRGDRAKNNREEIKVRGNMRGDATIYQASLQSNESTNSKSSISLLPRSGSTSTSEPQQQKEKSNASLSVGEGPLLYKSCVNIPSSKSIRCLKWSPDDQYVLSAHLDCTVSLWKMDRNAEKETIEEKTKTKIKHNGLVTALAWCSDSKRFLSAGYDKIIRLSSIHGDTLTAWTGSQILDMQLIPQSEATKVIVICASERRPFRIFDLVVPEDEASNNDTTIADLEEDIENNTITDNGQNANHNNSNETNGSNNRVSEKKKLGKYRFVESEESWPYDDAYSSRVSFQSVCKAITCLTVSNDGKTVIGNMVNDDLYEWNLETGKLVRVYRGIVQKQNILRPCLYRNSFLACGSDDATIKIWDRNALHKHVAKNETINGELDFCFDMNSVRVDLNPIHELKGHTSRVNNVAFSPTDPTLLVSCSDDCTIRVWTRGDQCKDFEDFSRATAIQRAQQRRSSAGKKSNRSRLQRLLLLSRSSELSASRSEDEDSFLDLNNNSSDNDNDNDNDSDDDDQDEDDDAASEESNDDAQENPLET</sequence>
<keyword evidence="2" id="KW-0677">Repeat</keyword>
<evidence type="ECO:0000313" key="5">
    <source>
        <dbReference type="EMBL" id="CAE0445621.1"/>
    </source>
</evidence>
<feature type="repeat" description="WD" evidence="3">
    <location>
        <begin position="862"/>
        <end position="894"/>
    </location>
</feature>
<feature type="compositionally biased region" description="Polar residues" evidence="4">
    <location>
        <begin position="514"/>
        <end position="523"/>
    </location>
</feature>
<feature type="region of interest" description="Disordered" evidence="4">
    <location>
        <begin position="697"/>
        <end position="719"/>
    </location>
</feature>
<gene>
    <name evidence="5" type="ORF">ASTO00021_LOCUS15630</name>
</gene>
<dbReference type="InterPro" id="IPR006594">
    <property type="entry name" value="LisH"/>
</dbReference>
<evidence type="ECO:0000256" key="4">
    <source>
        <dbReference type="SAM" id="MobiDB-lite"/>
    </source>
</evidence>
<feature type="compositionally biased region" description="Low complexity" evidence="4">
    <location>
        <begin position="704"/>
        <end position="718"/>
    </location>
</feature>
<evidence type="ECO:0000256" key="1">
    <source>
        <dbReference type="ARBA" id="ARBA00022574"/>
    </source>
</evidence>
<dbReference type="InterPro" id="IPR051350">
    <property type="entry name" value="WD_repeat-ST_regulator"/>
</dbReference>
<feature type="compositionally biased region" description="Low complexity" evidence="4">
    <location>
        <begin position="495"/>
        <end position="511"/>
    </location>
</feature>
<dbReference type="Pfam" id="PF00400">
    <property type="entry name" value="WD40"/>
    <property type="match status" value="5"/>
</dbReference>
<dbReference type="SMART" id="SM00320">
    <property type="entry name" value="WD40"/>
    <property type="match status" value="6"/>
</dbReference>
<dbReference type="SUPFAM" id="SSF50978">
    <property type="entry name" value="WD40 repeat-like"/>
    <property type="match status" value="1"/>
</dbReference>
<organism evidence="5">
    <name type="scientific">Aplanochytrium stocchinoi</name>
    <dbReference type="NCBI Taxonomy" id="215587"/>
    <lineage>
        <taxon>Eukaryota</taxon>
        <taxon>Sar</taxon>
        <taxon>Stramenopiles</taxon>
        <taxon>Bigyra</taxon>
        <taxon>Labyrinthulomycetes</taxon>
        <taxon>Thraustochytrida</taxon>
        <taxon>Thraustochytriidae</taxon>
        <taxon>Aplanochytrium</taxon>
    </lineage>
</organism>